<proteinExistence type="inferred from homology"/>
<feature type="binding site" evidence="11">
    <location>
        <position position="205"/>
    </location>
    <ligand>
        <name>Zn(2+)</name>
        <dbReference type="ChEBI" id="CHEBI:29105"/>
    </ligand>
</feature>
<dbReference type="OrthoDB" id="9789567at2"/>
<dbReference type="Pfam" id="PF06508">
    <property type="entry name" value="QueC"/>
    <property type="match status" value="1"/>
</dbReference>
<dbReference type="RefSeq" id="WP_066779166.1">
    <property type="nucleotide sequence ID" value="NZ_CBCSFE010000008.1"/>
</dbReference>
<dbReference type="EMBL" id="QURW01000008">
    <property type="protein sequence ID" value="RQD87692.1"/>
    <property type="molecule type" value="Genomic_DNA"/>
</dbReference>
<dbReference type="CDD" id="cd01995">
    <property type="entry name" value="QueC-like"/>
    <property type="match status" value="1"/>
</dbReference>
<feature type="binding site" evidence="11">
    <location>
        <position position="199"/>
    </location>
    <ligand>
        <name>Zn(2+)</name>
        <dbReference type="ChEBI" id="CHEBI:29105"/>
    </ligand>
</feature>
<dbReference type="AlphaFoldDB" id="A0A424Z0K2"/>
<dbReference type="Gene3D" id="3.40.50.620">
    <property type="entry name" value="HUPs"/>
    <property type="match status" value="1"/>
</dbReference>
<keyword evidence="14" id="KW-1185">Reference proteome</keyword>
<dbReference type="SUPFAM" id="SSF52402">
    <property type="entry name" value="Adenine nucleotide alpha hydrolases-like"/>
    <property type="match status" value="1"/>
</dbReference>
<keyword evidence="2 11" id="KW-0436">Ligase</keyword>
<evidence type="ECO:0000256" key="8">
    <source>
        <dbReference type="ARBA" id="ARBA00037993"/>
    </source>
</evidence>
<dbReference type="GO" id="GO:0008270">
    <property type="term" value="F:zinc ion binding"/>
    <property type="evidence" value="ECO:0007669"/>
    <property type="project" value="UniProtKB-UniRule"/>
</dbReference>
<feature type="binding site" evidence="11">
    <location>
        <begin position="9"/>
        <end position="19"/>
    </location>
    <ligand>
        <name>ATP</name>
        <dbReference type="ChEBI" id="CHEBI:30616"/>
    </ligand>
</feature>
<evidence type="ECO:0000313" key="15">
    <source>
        <dbReference type="Proteomes" id="UP000286095"/>
    </source>
</evidence>
<keyword evidence="6 11" id="KW-0862">Zinc</keyword>
<dbReference type="GeneID" id="44005054"/>
<dbReference type="InterPro" id="IPR014729">
    <property type="entry name" value="Rossmann-like_a/b/a_fold"/>
</dbReference>
<comment type="pathway">
    <text evidence="1 11">Purine metabolism; 7-cyano-7-deazaguanine biosynthesis.</text>
</comment>
<keyword evidence="5 11" id="KW-0671">Queuosine biosynthesis</keyword>
<dbReference type="UniPathway" id="UPA00391"/>
<reference evidence="14 15" key="1">
    <citation type="submission" date="2018-08" db="EMBL/GenBank/DDBJ databases">
        <title>Survival mechanisms of Campylobacter hepaticus identified by genomic analysis and comparative transcriptomic analysis of in vivo and in vitro derived bacteria.</title>
        <authorList>
            <person name="Van T.T.H."/>
            <person name="Moore R.J."/>
        </authorList>
    </citation>
    <scope>NUCLEOTIDE SEQUENCE [LARGE SCALE GENOMIC DNA]</scope>
    <source>
        <strain evidence="13 15">54L</strain>
        <strain evidence="12 14">HV10</strain>
    </source>
</reference>
<gene>
    <name evidence="11 13" type="primary">queC</name>
    <name evidence="12" type="ORF">A2J15_005890</name>
    <name evidence="13" type="ORF">DZD40_03875</name>
</gene>
<keyword evidence="7 11" id="KW-0067">ATP-binding</keyword>
<evidence type="ECO:0000313" key="14">
    <source>
        <dbReference type="Proteomes" id="UP000093205"/>
    </source>
</evidence>
<evidence type="ECO:0000256" key="5">
    <source>
        <dbReference type="ARBA" id="ARBA00022785"/>
    </source>
</evidence>
<dbReference type="Proteomes" id="UP000093205">
    <property type="component" value="Chromosome"/>
</dbReference>
<dbReference type="PANTHER" id="PTHR42914:SF1">
    <property type="entry name" value="7-CYANO-7-DEAZAGUANINE SYNTHASE"/>
    <property type="match status" value="1"/>
</dbReference>
<evidence type="ECO:0000256" key="6">
    <source>
        <dbReference type="ARBA" id="ARBA00022833"/>
    </source>
</evidence>
<feature type="binding site" evidence="11">
    <location>
        <position position="191"/>
    </location>
    <ligand>
        <name>Zn(2+)</name>
        <dbReference type="ChEBI" id="CHEBI:29105"/>
    </ligand>
</feature>
<evidence type="ECO:0000256" key="7">
    <source>
        <dbReference type="ARBA" id="ARBA00022840"/>
    </source>
</evidence>
<evidence type="ECO:0000256" key="10">
    <source>
        <dbReference type="ARBA" id="ARBA00047890"/>
    </source>
</evidence>
<dbReference type="GO" id="GO:0016879">
    <property type="term" value="F:ligase activity, forming carbon-nitrogen bonds"/>
    <property type="evidence" value="ECO:0007669"/>
    <property type="project" value="UniProtKB-UniRule"/>
</dbReference>
<evidence type="ECO:0000256" key="9">
    <source>
        <dbReference type="ARBA" id="ARBA00039149"/>
    </source>
</evidence>
<name>A0A424Z0K2_9BACT</name>
<comment type="catalytic activity">
    <reaction evidence="10 11">
        <text>7-carboxy-7-carbaguanine + NH4(+) + 2 ATP = 7-cyano-7-carbaguanine + 2 AMP + 2 diphosphate + 2 H(+)</text>
        <dbReference type="Rhea" id="RHEA:27982"/>
        <dbReference type="ChEBI" id="CHEBI:15378"/>
        <dbReference type="ChEBI" id="CHEBI:28938"/>
        <dbReference type="ChEBI" id="CHEBI:30616"/>
        <dbReference type="ChEBI" id="CHEBI:33019"/>
        <dbReference type="ChEBI" id="CHEBI:45075"/>
        <dbReference type="ChEBI" id="CHEBI:61036"/>
        <dbReference type="ChEBI" id="CHEBI:456215"/>
        <dbReference type="EC" id="6.3.4.20"/>
    </reaction>
</comment>
<comment type="similarity">
    <text evidence="8 11">Belongs to the QueC family.</text>
</comment>
<comment type="cofactor">
    <cofactor evidence="11">
        <name>Zn(2+)</name>
        <dbReference type="ChEBI" id="CHEBI:29105"/>
    </cofactor>
    <text evidence="11">Binds 1 zinc ion per subunit.</text>
</comment>
<dbReference type="PANTHER" id="PTHR42914">
    <property type="entry name" value="7-CYANO-7-DEAZAGUANINE SYNTHASE"/>
    <property type="match status" value="1"/>
</dbReference>
<evidence type="ECO:0000256" key="4">
    <source>
        <dbReference type="ARBA" id="ARBA00022741"/>
    </source>
</evidence>
<dbReference type="Proteomes" id="UP000286095">
    <property type="component" value="Unassembled WGS sequence"/>
</dbReference>
<protein>
    <recommendedName>
        <fullName evidence="9 11">7-cyano-7-deazaguanine synthase</fullName>
        <ecNumber evidence="9 11">6.3.4.20</ecNumber>
    </recommendedName>
    <alternativeName>
        <fullName evidence="11">7-cyano-7-carbaguanine synthase</fullName>
    </alternativeName>
    <alternativeName>
        <fullName evidence="11">PreQ(0) synthase</fullName>
    </alternativeName>
    <alternativeName>
        <fullName evidence="11">Queuosine biosynthesis protein QueC</fullName>
    </alternativeName>
</protein>
<dbReference type="EMBL" id="CP031611">
    <property type="protein sequence ID" value="AXP09213.1"/>
    <property type="molecule type" value="Genomic_DNA"/>
</dbReference>
<sequence length="225" mass="25246">MNKKALCIISGGMDSTVCAYLAKKEGYEIIALHFDYEQRTQVKERECFRQICKALKVEKSYILDVSFIKNIGGNALTDKSIHIPKNQLCLSNATPPITYVPFRNGIFLSIAGSLAEKENCESIFIGVVEEDGSGYPDCTSDFIKKAQAFINEGTSNKFKVCLKAPLLHYNKSQIVHIALEEKIPLELTWSCYENENEACGECDSCLLRLQGFKKAGFKDKIKYKS</sequence>
<dbReference type="GO" id="GO:0005524">
    <property type="term" value="F:ATP binding"/>
    <property type="evidence" value="ECO:0007669"/>
    <property type="project" value="UniProtKB-UniRule"/>
</dbReference>
<evidence type="ECO:0000256" key="2">
    <source>
        <dbReference type="ARBA" id="ARBA00022598"/>
    </source>
</evidence>
<dbReference type="GO" id="GO:0008616">
    <property type="term" value="P:tRNA queuosine(34) biosynthetic process"/>
    <property type="evidence" value="ECO:0007669"/>
    <property type="project" value="UniProtKB-UniRule"/>
</dbReference>
<dbReference type="STRING" id="1813019.A2J15_04755"/>
<dbReference type="InterPro" id="IPR018317">
    <property type="entry name" value="QueC"/>
</dbReference>
<dbReference type="EC" id="6.3.4.20" evidence="9 11"/>
<dbReference type="PIRSF" id="PIRSF006293">
    <property type="entry name" value="ExsB"/>
    <property type="match status" value="1"/>
</dbReference>
<dbReference type="HAMAP" id="MF_01633">
    <property type="entry name" value="QueC"/>
    <property type="match status" value="1"/>
</dbReference>
<evidence type="ECO:0000256" key="3">
    <source>
        <dbReference type="ARBA" id="ARBA00022723"/>
    </source>
</evidence>
<evidence type="ECO:0000313" key="12">
    <source>
        <dbReference type="EMBL" id="AXP09213.1"/>
    </source>
</evidence>
<organism evidence="13 15">
    <name type="scientific">Campylobacter hepaticus</name>
    <dbReference type="NCBI Taxonomy" id="1813019"/>
    <lineage>
        <taxon>Bacteria</taxon>
        <taxon>Pseudomonadati</taxon>
        <taxon>Campylobacterota</taxon>
        <taxon>Epsilonproteobacteria</taxon>
        <taxon>Campylobacterales</taxon>
        <taxon>Campylobacteraceae</taxon>
        <taxon>Campylobacter</taxon>
    </lineage>
</organism>
<keyword evidence="3 11" id="KW-0479">Metal-binding</keyword>
<comment type="function">
    <text evidence="11">Catalyzes the ATP-dependent conversion of 7-carboxy-7-deazaguanine (CDG) to 7-cyano-7-deazaguanine (preQ(0)).</text>
</comment>
<evidence type="ECO:0000313" key="13">
    <source>
        <dbReference type="EMBL" id="RQD87692.1"/>
    </source>
</evidence>
<dbReference type="NCBIfam" id="TIGR00364">
    <property type="entry name" value="7-cyano-7-deazaguanine synthase QueC"/>
    <property type="match status" value="1"/>
</dbReference>
<feature type="binding site" evidence="11">
    <location>
        <position position="202"/>
    </location>
    <ligand>
        <name>Zn(2+)</name>
        <dbReference type="ChEBI" id="CHEBI:29105"/>
    </ligand>
</feature>
<accession>A0A424Z0K2</accession>
<dbReference type="KEGG" id="chw:A2J15_005890"/>
<keyword evidence="4 11" id="KW-0547">Nucleotide-binding</keyword>
<evidence type="ECO:0000256" key="1">
    <source>
        <dbReference type="ARBA" id="ARBA00005061"/>
    </source>
</evidence>
<evidence type="ECO:0000256" key="11">
    <source>
        <dbReference type="HAMAP-Rule" id="MF_01633"/>
    </source>
</evidence>